<evidence type="ECO:0000259" key="5">
    <source>
        <dbReference type="PROSITE" id="PS50157"/>
    </source>
</evidence>
<dbReference type="Proteomes" id="UP000694865">
    <property type="component" value="Unplaced"/>
</dbReference>
<evidence type="ECO:0000256" key="1">
    <source>
        <dbReference type="ARBA" id="ARBA00022723"/>
    </source>
</evidence>
<dbReference type="SMART" id="SM00355">
    <property type="entry name" value="ZnF_C2H2"/>
    <property type="match status" value="4"/>
</dbReference>
<accession>A0ABM0GUZ0</accession>
<feature type="domain" description="C2H2-type" evidence="5">
    <location>
        <begin position="335"/>
        <end position="362"/>
    </location>
</feature>
<dbReference type="InterPro" id="IPR036236">
    <property type="entry name" value="Znf_C2H2_sf"/>
</dbReference>
<dbReference type="PROSITE" id="PS00028">
    <property type="entry name" value="ZINC_FINGER_C2H2_1"/>
    <property type="match status" value="4"/>
</dbReference>
<keyword evidence="1" id="KW-0479">Metal-binding</keyword>
<dbReference type="RefSeq" id="XP_002737912.2">
    <property type="nucleotide sequence ID" value="XM_002737866.2"/>
</dbReference>
<evidence type="ECO:0000256" key="3">
    <source>
        <dbReference type="ARBA" id="ARBA00022833"/>
    </source>
</evidence>
<dbReference type="PROSITE" id="PS50157">
    <property type="entry name" value="ZINC_FINGER_C2H2_2"/>
    <property type="match status" value="4"/>
</dbReference>
<gene>
    <name evidence="7" type="primary">LOC100373275</name>
</gene>
<feature type="domain" description="C2H2-type" evidence="5">
    <location>
        <begin position="251"/>
        <end position="278"/>
    </location>
</feature>
<dbReference type="PANTHER" id="PTHR23235">
    <property type="entry name" value="KRUEPPEL-LIKE TRANSCRIPTION FACTOR"/>
    <property type="match status" value="1"/>
</dbReference>
<evidence type="ECO:0000313" key="6">
    <source>
        <dbReference type="Proteomes" id="UP000694865"/>
    </source>
</evidence>
<keyword evidence="6" id="KW-1185">Reference proteome</keyword>
<evidence type="ECO:0000256" key="4">
    <source>
        <dbReference type="PROSITE-ProRule" id="PRU00042"/>
    </source>
</evidence>
<evidence type="ECO:0000256" key="2">
    <source>
        <dbReference type="ARBA" id="ARBA00022771"/>
    </source>
</evidence>
<protein>
    <submittedName>
        <fullName evidence="7">Zinc finger protein 358-like</fullName>
    </submittedName>
</protein>
<dbReference type="InterPro" id="IPR013087">
    <property type="entry name" value="Znf_C2H2_type"/>
</dbReference>
<evidence type="ECO:0000313" key="7">
    <source>
        <dbReference type="RefSeq" id="XP_002737912.2"/>
    </source>
</evidence>
<organism evidence="6 7">
    <name type="scientific">Saccoglossus kowalevskii</name>
    <name type="common">Acorn worm</name>
    <dbReference type="NCBI Taxonomy" id="10224"/>
    <lineage>
        <taxon>Eukaryota</taxon>
        <taxon>Metazoa</taxon>
        <taxon>Hemichordata</taxon>
        <taxon>Enteropneusta</taxon>
        <taxon>Harrimaniidae</taxon>
        <taxon>Saccoglossus</taxon>
    </lineage>
</organism>
<sequence>MDCYGKYTIQSPPALSTMHGQTAMYNNHTPYQEVYSMANCRPYLDRAQCSYNSISSDFAQAHDSDVFSGYSATNDSCESNQRDTVVDGLMSLKTARTCRHNVTASYSSPDGSLETSNHEPISEFMKQSCSISSSSSLHPESPAWDQLAMELTVTPYPYLTSDSFSVPWERHSTVPGVHFSTSHCNYLEMPLYSQETTYCKNSAPKYYRSAFNGGSAAASVGGSHVTSNRLLDFHSPMMRSAHSSSVHQRKNRCNICGKCYARPSTLRTHMRTHSGERPFNCTVCNKTFAQAANLTAHMRIHSGEKPYRCPMCYRRFSQGSSLTTHMRTHTGARPYKCNYCEKSFADSSTLTKHKRVHTEAQSALRVVSGNESVFYSA</sequence>
<keyword evidence="2 4" id="KW-0863">Zinc-finger</keyword>
<keyword evidence="3" id="KW-0862">Zinc</keyword>
<feature type="domain" description="C2H2-type" evidence="5">
    <location>
        <begin position="279"/>
        <end position="306"/>
    </location>
</feature>
<reference evidence="7" key="1">
    <citation type="submission" date="2025-08" db="UniProtKB">
        <authorList>
            <consortium name="RefSeq"/>
        </authorList>
    </citation>
    <scope>IDENTIFICATION</scope>
    <source>
        <tissue evidence="7">Testes</tissue>
    </source>
</reference>
<name>A0ABM0GUZ0_SACKO</name>
<proteinExistence type="predicted"/>
<dbReference type="Gene3D" id="3.30.160.60">
    <property type="entry name" value="Classic Zinc Finger"/>
    <property type="match status" value="4"/>
</dbReference>
<dbReference type="GeneID" id="100373275"/>
<dbReference type="PANTHER" id="PTHR23235:SF120">
    <property type="entry name" value="KRUPPEL-LIKE FACTOR 15"/>
    <property type="match status" value="1"/>
</dbReference>
<feature type="domain" description="C2H2-type" evidence="5">
    <location>
        <begin position="307"/>
        <end position="334"/>
    </location>
</feature>
<dbReference type="SUPFAM" id="SSF57667">
    <property type="entry name" value="beta-beta-alpha zinc fingers"/>
    <property type="match status" value="2"/>
</dbReference>
<dbReference type="Pfam" id="PF00096">
    <property type="entry name" value="zf-C2H2"/>
    <property type="match status" value="4"/>
</dbReference>